<dbReference type="AlphaFoldDB" id="A0A9D2LU11"/>
<accession>A0A9D2LU11</accession>
<evidence type="ECO:0008006" key="3">
    <source>
        <dbReference type="Google" id="ProtNLM"/>
    </source>
</evidence>
<evidence type="ECO:0000313" key="1">
    <source>
        <dbReference type="EMBL" id="HJB29224.1"/>
    </source>
</evidence>
<evidence type="ECO:0000313" key="2">
    <source>
        <dbReference type="Proteomes" id="UP000823842"/>
    </source>
</evidence>
<name>A0A9D2LU11_9FIRM</name>
<dbReference type="EMBL" id="DWYZ01000200">
    <property type="protein sequence ID" value="HJB29224.1"/>
    <property type="molecule type" value="Genomic_DNA"/>
</dbReference>
<dbReference type="Proteomes" id="UP000823842">
    <property type="component" value="Unassembled WGS sequence"/>
</dbReference>
<reference evidence="1" key="1">
    <citation type="journal article" date="2021" name="PeerJ">
        <title>Extensive microbial diversity within the chicken gut microbiome revealed by metagenomics and culture.</title>
        <authorList>
            <person name="Gilroy R."/>
            <person name="Ravi A."/>
            <person name="Getino M."/>
            <person name="Pursley I."/>
            <person name="Horton D.L."/>
            <person name="Alikhan N.F."/>
            <person name="Baker D."/>
            <person name="Gharbi K."/>
            <person name="Hall N."/>
            <person name="Watson M."/>
            <person name="Adriaenssens E.M."/>
            <person name="Foster-Nyarko E."/>
            <person name="Jarju S."/>
            <person name="Secka A."/>
            <person name="Antonio M."/>
            <person name="Oren A."/>
            <person name="Chaudhuri R.R."/>
            <person name="La Ragione R."/>
            <person name="Hildebrand F."/>
            <person name="Pallen M.J."/>
        </authorList>
    </citation>
    <scope>NUCLEOTIDE SEQUENCE</scope>
    <source>
        <strain evidence="1">ChiSjej1B19-5720</strain>
    </source>
</reference>
<comment type="caution">
    <text evidence="1">The sequence shown here is derived from an EMBL/GenBank/DDBJ whole genome shotgun (WGS) entry which is preliminary data.</text>
</comment>
<gene>
    <name evidence="1" type="ORF">IAA06_10595</name>
</gene>
<dbReference type="GO" id="GO:0003700">
    <property type="term" value="F:DNA-binding transcription factor activity"/>
    <property type="evidence" value="ECO:0007669"/>
    <property type="project" value="InterPro"/>
</dbReference>
<dbReference type="GO" id="GO:0006352">
    <property type="term" value="P:DNA-templated transcription initiation"/>
    <property type="evidence" value="ECO:0007669"/>
    <property type="project" value="InterPro"/>
</dbReference>
<sequence length="246" mass="28183">MDVLEFQKKLNEICQLASENGKTLLASQIKETFSGMDLKKEQLLKVLSYLKQKGISIEGMEMTEQEEEKEEERPAVPLTEEEQVYLEEYKRSLAGFSPSEKTLEELFAELFQGKEEAKSELTGRYLETVAQLAVKMNSEEIFLADLIQEGNLSLLAALNQEQQAVHDHEWLFREIRQGLKKAVDAQVQRKIQDDSLVEKVQNLEAAVKDLTEDGEENKFTINELAIILDMDVEEIRDILRLTGDDK</sequence>
<dbReference type="InterPro" id="IPR013325">
    <property type="entry name" value="RNA_pol_sigma_r2"/>
</dbReference>
<reference evidence="1" key="2">
    <citation type="submission" date="2021-04" db="EMBL/GenBank/DDBJ databases">
        <authorList>
            <person name="Gilroy R."/>
        </authorList>
    </citation>
    <scope>NUCLEOTIDE SEQUENCE</scope>
    <source>
        <strain evidence="1">ChiSjej1B19-5720</strain>
    </source>
</reference>
<dbReference type="Gene3D" id="1.20.120.1810">
    <property type="match status" value="1"/>
</dbReference>
<protein>
    <recommendedName>
        <fullName evidence="3">RNA polymerase sigma factor RpoD</fullName>
    </recommendedName>
</protein>
<proteinExistence type="predicted"/>
<organism evidence="1 2">
    <name type="scientific">Candidatus Blautia faecavium</name>
    <dbReference type="NCBI Taxonomy" id="2838487"/>
    <lineage>
        <taxon>Bacteria</taxon>
        <taxon>Bacillati</taxon>
        <taxon>Bacillota</taxon>
        <taxon>Clostridia</taxon>
        <taxon>Lachnospirales</taxon>
        <taxon>Lachnospiraceae</taxon>
        <taxon>Blautia</taxon>
    </lineage>
</organism>
<dbReference type="SUPFAM" id="SSF88946">
    <property type="entry name" value="Sigma2 domain of RNA polymerase sigma factors"/>
    <property type="match status" value="1"/>
</dbReference>